<evidence type="ECO:0000313" key="2">
    <source>
        <dbReference type="Proteomes" id="UP001164794"/>
    </source>
</evidence>
<dbReference type="EMBL" id="CP098248">
    <property type="protein sequence ID" value="WAV96467.1"/>
    <property type="molecule type" value="Genomic_DNA"/>
</dbReference>
<keyword evidence="2" id="KW-1185">Reference proteome</keyword>
<proteinExistence type="predicted"/>
<reference evidence="1" key="1">
    <citation type="journal article" date="2022" name="Front. Microbiol.">
        <title>New perspectives on an old grouping: The genomic and phenotypic variability of Oxalobacter formigenes and the implications for calcium oxalate stone prevention.</title>
        <authorList>
            <person name="Chmiel J.A."/>
            <person name="Carr C."/>
            <person name="Stuivenberg G.A."/>
            <person name="Venema R."/>
            <person name="Chanyi R.M."/>
            <person name="Al K.F."/>
            <person name="Giguere D."/>
            <person name="Say H."/>
            <person name="Akouris P.P."/>
            <person name="Dominguez Romero S.A."/>
            <person name="Kwong A."/>
            <person name="Tai V."/>
            <person name="Koval S.F."/>
            <person name="Razvi H."/>
            <person name="Bjazevic J."/>
            <person name="Burton J.P."/>
        </authorList>
    </citation>
    <scope>NUCLEOTIDE SEQUENCE</scope>
    <source>
        <strain evidence="1">HOxNP-1</strain>
    </source>
</reference>
<organism evidence="1 2">
    <name type="scientific">Oxalobacter aliiformigenes</name>
    <dbReference type="NCBI Taxonomy" id="2946593"/>
    <lineage>
        <taxon>Bacteria</taxon>
        <taxon>Pseudomonadati</taxon>
        <taxon>Pseudomonadota</taxon>
        <taxon>Betaproteobacteria</taxon>
        <taxon>Burkholderiales</taxon>
        <taxon>Oxalobacteraceae</taxon>
        <taxon>Oxalobacter</taxon>
    </lineage>
</organism>
<sequence>MQAIHGDVLSFRLMPASTDSKADYRDGKVDRFVQPVSQGVVCKAGYRHG</sequence>
<name>A0ABY7JGL6_9BURK</name>
<protein>
    <submittedName>
        <fullName evidence="1">Uncharacterized protein</fullName>
    </submittedName>
</protein>
<dbReference type="Proteomes" id="UP001164794">
    <property type="component" value="Chromosome"/>
</dbReference>
<evidence type="ECO:0000313" key="1">
    <source>
        <dbReference type="EMBL" id="WAV96467.1"/>
    </source>
</evidence>
<gene>
    <name evidence="1" type="ORF">NB645_06385</name>
</gene>
<dbReference type="RefSeq" id="WP_269263944.1">
    <property type="nucleotide sequence ID" value="NZ_CP098248.1"/>
</dbReference>
<accession>A0ABY7JGL6</accession>